<keyword evidence="3" id="KW-1185">Reference proteome</keyword>
<evidence type="ECO:0000313" key="2">
    <source>
        <dbReference type="EMBL" id="PWU48602.1"/>
    </source>
</evidence>
<evidence type="ECO:0000313" key="3">
    <source>
        <dbReference type="Proteomes" id="UP000245683"/>
    </source>
</evidence>
<gene>
    <name evidence="2" type="ORF">DLJ46_11570</name>
</gene>
<proteinExistence type="predicted"/>
<dbReference type="Pfam" id="PF00931">
    <property type="entry name" value="NB-ARC"/>
    <property type="match status" value="1"/>
</dbReference>
<dbReference type="Pfam" id="PF13424">
    <property type="entry name" value="TPR_12"/>
    <property type="match status" value="1"/>
</dbReference>
<dbReference type="PANTHER" id="PTHR46082:SF6">
    <property type="entry name" value="AAA+ ATPASE DOMAIN-CONTAINING PROTEIN-RELATED"/>
    <property type="match status" value="1"/>
</dbReference>
<name>A0A317K656_9ACTN</name>
<dbReference type="Gene3D" id="3.40.50.300">
    <property type="entry name" value="P-loop containing nucleotide triphosphate hydrolases"/>
    <property type="match status" value="1"/>
</dbReference>
<evidence type="ECO:0000259" key="1">
    <source>
        <dbReference type="Pfam" id="PF00931"/>
    </source>
</evidence>
<organism evidence="2 3">
    <name type="scientific">Micromonospora globispora</name>
    <dbReference type="NCBI Taxonomy" id="1450148"/>
    <lineage>
        <taxon>Bacteria</taxon>
        <taxon>Bacillati</taxon>
        <taxon>Actinomycetota</taxon>
        <taxon>Actinomycetes</taxon>
        <taxon>Micromonosporales</taxon>
        <taxon>Micromonosporaceae</taxon>
        <taxon>Micromonospora</taxon>
    </lineage>
</organism>
<comment type="caution">
    <text evidence="2">The sequence shown here is derived from an EMBL/GenBank/DDBJ whole genome shotgun (WGS) entry which is preliminary data.</text>
</comment>
<reference evidence="3" key="1">
    <citation type="submission" date="2018-05" db="EMBL/GenBank/DDBJ databases">
        <title>Micromonospora globispora sp. nov. and Micromonospora rugosa sp. nov., isolated from marine sediment.</title>
        <authorList>
            <person name="Carro L."/>
            <person name="Aysel V."/>
            <person name="Cetin D."/>
            <person name="Igual J.M."/>
            <person name="Klenk H.-P."/>
            <person name="Trujillo M.E."/>
            <person name="Sahin N."/>
        </authorList>
    </citation>
    <scope>NUCLEOTIDE SEQUENCE [LARGE SCALE GENOMIC DNA]</scope>
    <source>
        <strain evidence="3">S2904</strain>
    </source>
</reference>
<sequence length="883" mass="96670">MKWRWGQSGHDAQSVSDSSISGHVIQISNADGDISINAEWPRTEDLAKPGNLSIAPPVDYLGRPIHGREELVDQLLQSCVGADSYSVNVLCGLGGSGKSTLAMLLANKASKADADVWWISATSLDALHAGMRQLTVTLGAPQSRLLRAWSGRESATDLLWDLLRRHERKWLLVIDGADDPSLLAASGAPLSDGTGWIRPTLGSGGSIVVTTRDGSARNWAAWCSLQPVGMLSAEDATAVLIDYAGDQPGGSRDAERLAIRLGRLPLALRLAGTYIKSNARVGWPGAITTYDEYLGALEAQITELFPELDQDGSAFADREARELIGCTWELSLSMLEQRGLPEGRSLLQVLSHFADSPIPAAVLEPEILQYFGVVEQVSSTRLRVVVEALADVGLVELRSSKRVSADIAVPEPSLALHPLVRDVGRYPNRLHKPRDAYLSAATLMVAKAAGEAPNPDWTSWPLWQTLSIHAFYLLSEVLHETKVQSDVIDAAAYGASRSARFLMSRGEFERAEIEQKRALEALGRIVDFDHPNALSVRHDVGVNLGRLGRLPEAELELRSIRDRKIEIFGPKASQTLSTMHAHADVLWQQGKLDRAEKEYKFILSVFKERDQGDDNAVGTRNNLIQVLVEQGKYSEAVAEVDDFVSEATPERFARSTVLHARFVRARVRMAQAKFVEAVAELREVVDEQTATLGENHPTTLATRHELGVALQVSGEPGLACQVLHPAFIARTKAQGSDHPDTLTTRHQYALALHEAGRSDEAEVHYRATLSLRTKVLGDRNLNTLATRFQLAVLLEESGNLPEAEEQFLGVLVDECSTIGADHPSTLITRMRLANYAIGRGQFPEAFTEFNRVLIARRRVLGDDHPATRETEQAIAALRAMMSS</sequence>
<protein>
    <recommendedName>
        <fullName evidence="1">NB-ARC domain-containing protein</fullName>
    </recommendedName>
</protein>
<dbReference type="Proteomes" id="UP000245683">
    <property type="component" value="Unassembled WGS sequence"/>
</dbReference>
<dbReference type="InterPro" id="IPR002182">
    <property type="entry name" value="NB-ARC"/>
</dbReference>
<dbReference type="SUPFAM" id="SSF52540">
    <property type="entry name" value="P-loop containing nucleoside triphosphate hydrolases"/>
    <property type="match status" value="1"/>
</dbReference>
<dbReference type="InterPro" id="IPR027417">
    <property type="entry name" value="P-loop_NTPase"/>
</dbReference>
<dbReference type="Gene3D" id="1.25.40.10">
    <property type="entry name" value="Tetratricopeptide repeat domain"/>
    <property type="match status" value="3"/>
</dbReference>
<dbReference type="EMBL" id="QGSV01000154">
    <property type="protein sequence ID" value="PWU48602.1"/>
    <property type="molecule type" value="Genomic_DNA"/>
</dbReference>
<dbReference type="PRINTS" id="PR00364">
    <property type="entry name" value="DISEASERSIST"/>
</dbReference>
<dbReference type="OrthoDB" id="3210382at2"/>
<dbReference type="PANTHER" id="PTHR46082">
    <property type="entry name" value="ATP/GTP-BINDING PROTEIN-RELATED"/>
    <property type="match status" value="1"/>
</dbReference>
<dbReference type="InterPro" id="IPR011990">
    <property type="entry name" value="TPR-like_helical_dom_sf"/>
</dbReference>
<dbReference type="Pfam" id="PF13374">
    <property type="entry name" value="TPR_10"/>
    <property type="match status" value="1"/>
</dbReference>
<accession>A0A317K656</accession>
<dbReference type="InterPro" id="IPR053137">
    <property type="entry name" value="NLR-like"/>
</dbReference>
<dbReference type="SUPFAM" id="SSF48452">
    <property type="entry name" value="TPR-like"/>
    <property type="match status" value="3"/>
</dbReference>
<dbReference type="AlphaFoldDB" id="A0A317K656"/>
<feature type="domain" description="NB-ARC" evidence="1">
    <location>
        <begin position="69"/>
        <end position="244"/>
    </location>
</feature>
<dbReference type="GO" id="GO:0043531">
    <property type="term" value="F:ADP binding"/>
    <property type="evidence" value="ECO:0007669"/>
    <property type="project" value="InterPro"/>
</dbReference>